<dbReference type="GO" id="GO:0050131">
    <property type="term" value="F:N-methyl-L-amino-acid oxidase activity"/>
    <property type="evidence" value="ECO:0007669"/>
    <property type="project" value="UniProtKB-EC"/>
</dbReference>
<dbReference type="Gene3D" id="3.50.50.60">
    <property type="entry name" value="FAD/NAD(P)-binding domain"/>
    <property type="match status" value="1"/>
</dbReference>
<evidence type="ECO:0000259" key="5">
    <source>
        <dbReference type="Pfam" id="PF01266"/>
    </source>
</evidence>
<evidence type="ECO:0000256" key="3">
    <source>
        <dbReference type="ARBA" id="ARBA00022827"/>
    </source>
</evidence>
<evidence type="ECO:0000256" key="1">
    <source>
        <dbReference type="ARBA" id="ARBA00001974"/>
    </source>
</evidence>
<dbReference type="PANTHER" id="PTHR10961">
    <property type="entry name" value="PEROXISOMAL SARCOSINE OXIDASE"/>
    <property type="match status" value="1"/>
</dbReference>
<protein>
    <submittedName>
        <fullName evidence="6">N-methyl-L-tryptophan oxidase</fullName>
        <ecNumber evidence="6">1.5.3.2</ecNumber>
    </submittedName>
</protein>
<dbReference type="Gene3D" id="3.30.9.10">
    <property type="entry name" value="D-Amino Acid Oxidase, subunit A, domain 2"/>
    <property type="match status" value="1"/>
</dbReference>
<dbReference type="Proteomes" id="UP001595772">
    <property type="component" value="Unassembled WGS sequence"/>
</dbReference>
<name>A0ABV8GVC7_9BACI</name>
<sequence>MRYDVIIIGAGSMGMAAGYYLAKEGKKVALVDSNDPPHIKGSHHGETRLIRHGYGEGEKYVPLALRSQELWYELENESNRKLFHKTGVLNIGTKESTFLKNVIQSAKRYDLNAEVLNAVDINRRWEGYHLNEDLLACYEPNAGVLMSEEAIQAYRELAIQYGADLFLNENVERIDIQSDHVTIGLKDKRLHGNQLIITAGKGTNKITALFEQELPLTPIRKTFSWFQAAEEKYKIGSFPAWSFDNGQAVFYGFPSMNKSGPKIGRHDGGIPLTKGEELASFGSYTEDEEDVTEFAKQTMSETLIHKLGKVCTYTNSPDGDFIIDRFKEYPHVMIACGFSGHGFKFSSAIGEVLSQMAIKGNSTQDISFFSLDRFKQGSF</sequence>
<proteinExistence type="predicted"/>
<evidence type="ECO:0000313" key="7">
    <source>
        <dbReference type="Proteomes" id="UP001595772"/>
    </source>
</evidence>
<evidence type="ECO:0000313" key="6">
    <source>
        <dbReference type="EMBL" id="MFC4023640.1"/>
    </source>
</evidence>
<dbReference type="InterPro" id="IPR006076">
    <property type="entry name" value="FAD-dep_OxRdtase"/>
</dbReference>
<comment type="caution">
    <text evidence="6">The sequence shown here is derived from an EMBL/GenBank/DDBJ whole genome shotgun (WGS) entry which is preliminary data.</text>
</comment>
<accession>A0ABV8GVC7</accession>
<dbReference type="InterPro" id="IPR036188">
    <property type="entry name" value="FAD/NAD-bd_sf"/>
</dbReference>
<keyword evidence="3" id="KW-0274">FAD</keyword>
<dbReference type="InterPro" id="IPR045170">
    <property type="entry name" value="MTOX"/>
</dbReference>
<dbReference type="SUPFAM" id="SSF51905">
    <property type="entry name" value="FAD/NAD(P)-binding domain"/>
    <property type="match status" value="1"/>
</dbReference>
<evidence type="ECO:0000256" key="2">
    <source>
        <dbReference type="ARBA" id="ARBA00022630"/>
    </source>
</evidence>
<keyword evidence="7" id="KW-1185">Reference proteome</keyword>
<dbReference type="SUPFAM" id="SSF54373">
    <property type="entry name" value="FAD-linked reductases, C-terminal domain"/>
    <property type="match status" value="1"/>
</dbReference>
<dbReference type="PANTHER" id="PTHR10961:SF7">
    <property type="entry name" value="FAD DEPENDENT OXIDOREDUCTASE DOMAIN-CONTAINING PROTEIN"/>
    <property type="match status" value="1"/>
</dbReference>
<dbReference type="RefSeq" id="WP_379496141.1">
    <property type="nucleotide sequence ID" value="NZ_JBHSAO010000004.1"/>
</dbReference>
<dbReference type="EC" id="1.5.3.2" evidence="6"/>
<evidence type="ECO:0000256" key="4">
    <source>
        <dbReference type="ARBA" id="ARBA00023002"/>
    </source>
</evidence>
<keyword evidence="2" id="KW-0285">Flavoprotein</keyword>
<keyword evidence="4 6" id="KW-0560">Oxidoreductase</keyword>
<reference evidence="7" key="1">
    <citation type="journal article" date="2019" name="Int. J. Syst. Evol. Microbiol.">
        <title>The Global Catalogue of Microorganisms (GCM) 10K type strain sequencing project: providing services to taxonomists for standard genome sequencing and annotation.</title>
        <authorList>
            <consortium name="The Broad Institute Genomics Platform"/>
            <consortium name="The Broad Institute Genome Sequencing Center for Infectious Disease"/>
            <person name="Wu L."/>
            <person name="Ma J."/>
        </authorList>
    </citation>
    <scope>NUCLEOTIDE SEQUENCE [LARGE SCALE GENOMIC DNA]</scope>
    <source>
        <strain evidence="7">IBRC-M 10703</strain>
    </source>
</reference>
<gene>
    <name evidence="6" type="primary">solA</name>
    <name evidence="6" type="ORF">ACFOUV_07365</name>
</gene>
<dbReference type="NCBIfam" id="NF008425">
    <property type="entry name" value="PRK11259.1"/>
    <property type="match status" value="1"/>
</dbReference>
<comment type="cofactor">
    <cofactor evidence="1">
        <name>FAD</name>
        <dbReference type="ChEBI" id="CHEBI:57692"/>
    </cofactor>
</comment>
<dbReference type="EMBL" id="JBHSAO010000004">
    <property type="protein sequence ID" value="MFC4023640.1"/>
    <property type="molecule type" value="Genomic_DNA"/>
</dbReference>
<feature type="domain" description="FAD dependent oxidoreductase" evidence="5">
    <location>
        <begin position="4"/>
        <end position="356"/>
    </location>
</feature>
<dbReference type="Pfam" id="PF01266">
    <property type="entry name" value="DAO"/>
    <property type="match status" value="1"/>
</dbReference>
<organism evidence="6 7">
    <name type="scientific">Oceanobacillus longus</name>
    <dbReference type="NCBI Taxonomy" id="930120"/>
    <lineage>
        <taxon>Bacteria</taxon>
        <taxon>Bacillati</taxon>
        <taxon>Bacillota</taxon>
        <taxon>Bacilli</taxon>
        <taxon>Bacillales</taxon>
        <taxon>Bacillaceae</taxon>
        <taxon>Oceanobacillus</taxon>
    </lineage>
</organism>